<keyword evidence="3" id="KW-1185">Reference proteome</keyword>
<gene>
    <name evidence="2" type="ORF">INP59_03820</name>
</gene>
<evidence type="ECO:0000259" key="1">
    <source>
        <dbReference type="PROSITE" id="PS51674"/>
    </source>
</evidence>
<dbReference type="PROSITE" id="PS51674">
    <property type="entry name" value="4FE4S_WBL"/>
    <property type="match status" value="1"/>
</dbReference>
<sequence length="109" mass="12271">MSAARHLAAVAEPATQIDYAFCRHPGYHPGPGEPSFWEGIADGETRRDRDRRQAIAVKLCRECPLLAPCTNLLSDLDDRRLAVDGVIAGQVRQWRTRTKKKRPRTPHLS</sequence>
<name>A0A7M2XP75_9NOCA</name>
<evidence type="ECO:0000313" key="3">
    <source>
        <dbReference type="Proteomes" id="UP000593818"/>
    </source>
</evidence>
<dbReference type="Proteomes" id="UP000593818">
    <property type="component" value="Chromosome"/>
</dbReference>
<accession>A0A7M2XP75</accession>
<organism evidence="2 3">
    <name type="scientific">Rhodococcus pyridinivorans</name>
    <dbReference type="NCBI Taxonomy" id="103816"/>
    <lineage>
        <taxon>Bacteria</taxon>
        <taxon>Bacillati</taxon>
        <taxon>Actinomycetota</taxon>
        <taxon>Actinomycetes</taxon>
        <taxon>Mycobacteriales</taxon>
        <taxon>Nocardiaceae</taxon>
        <taxon>Rhodococcus</taxon>
    </lineage>
</organism>
<reference evidence="2 3" key="1">
    <citation type="submission" date="2020-10" db="EMBL/GenBank/DDBJ databases">
        <title>Whole genome sequence of oil-degrading bacteria Rhodococcus pyridinivorans strain 5Ap.</title>
        <authorList>
            <person name="Akhremchuk A.E."/>
            <person name="Valentovich L.N."/>
            <person name="Charniauskaya M.I."/>
            <person name="Bukliarevich H.A."/>
            <person name="Titok M.A."/>
        </authorList>
    </citation>
    <scope>NUCLEOTIDE SEQUENCE [LARGE SCALE GENOMIC DNA]</scope>
    <source>
        <strain evidence="2 3">5Ap</strain>
    </source>
</reference>
<evidence type="ECO:0000313" key="2">
    <source>
        <dbReference type="EMBL" id="QOV99539.1"/>
    </source>
</evidence>
<dbReference type="InterPro" id="IPR034768">
    <property type="entry name" value="4FE4S_WBL"/>
</dbReference>
<protein>
    <recommendedName>
        <fullName evidence="1">4Fe-4S Wbl-type domain-containing protein</fullName>
    </recommendedName>
</protein>
<dbReference type="RefSeq" id="WP_193903170.1">
    <property type="nucleotide sequence ID" value="NZ_CP063450.1"/>
</dbReference>
<dbReference type="AlphaFoldDB" id="A0A7M2XP75"/>
<proteinExistence type="predicted"/>
<dbReference type="EMBL" id="CP063450">
    <property type="protein sequence ID" value="QOV99539.1"/>
    <property type="molecule type" value="Genomic_DNA"/>
</dbReference>
<feature type="domain" description="4Fe-4S Wbl-type" evidence="1">
    <location>
        <begin position="21"/>
        <end position="97"/>
    </location>
</feature>